<evidence type="ECO:0000256" key="9">
    <source>
        <dbReference type="ARBA" id="ARBA00023010"/>
    </source>
</evidence>
<keyword evidence="8 11" id="KW-1133">Transmembrane helix</keyword>
<dbReference type="PRINTS" id="PR01853">
    <property type="entry name" value="YAJCTRNLCASE"/>
</dbReference>
<evidence type="ECO:0000313" key="13">
    <source>
        <dbReference type="Proteomes" id="UP000294480"/>
    </source>
</evidence>
<keyword evidence="9" id="KW-0811">Translocation</keyword>
<dbReference type="GO" id="GO:0015031">
    <property type="term" value="P:protein transport"/>
    <property type="evidence" value="ECO:0007669"/>
    <property type="project" value="UniProtKB-KW"/>
</dbReference>
<proteinExistence type="inferred from homology"/>
<evidence type="ECO:0000256" key="4">
    <source>
        <dbReference type="ARBA" id="ARBA00022448"/>
    </source>
</evidence>
<dbReference type="InterPro" id="IPR003849">
    <property type="entry name" value="Preprotein_translocase_YajC"/>
</dbReference>
<evidence type="ECO:0000256" key="8">
    <source>
        <dbReference type="ARBA" id="ARBA00022989"/>
    </source>
</evidence>
<keyword evidence="4" id="KW-0813">Transport</keyword>
<keyword evidence="5" id="KW-1003">Cell membrane</keyword>
<evidence type="ECO:0000256" key="6">
    <source>
        <dbReference type="ARBA" id="ARBA00022692"/>
    </source>
</evidence>
<dbReference type="PANTHER" id="PTHR33909">
    <property type="entry name" value="SEC TRANSLOCON ACCESSORY COMPLEX SUBUNIT YAJC"/>
    <property type="match status" value="1"/>
</dbReference>
<comment type="similarity">
    <text evidence="2">Belongs to the YajC family.</text>
</comment>
<evidence type="ECO:0000256" key="1">
    <source>
        <dbReference type="ARBA" id="ARBA00004162"/>
    </source>
</evidence>
<organism evidence="12 13">
    <name type="scientific">Hydromonas duriensis</name>
    <dbReference type="NCBI Taxonomy" id="1527608"/>
    <lineage>
        <taxon>Bacteria</taxon>
        <taxon>Pseudomonadati</taxon>
        <taxon>Pseudomonadota</taxon>
        <taxon>Betaproteobacteria</taxon>
        <taxon>Burkholderiales</taxon>
        <taxon>Burkholderiaceae</taxon>
        <taxon>Hydromonas</taxon>
    </lineage>
</organism>
<keyword evidence="6 11" id="KW-0812">Transmembrane</keyword>
<evidence type="ECO:0000256" key="3">
    <source>
        <dbReference type="ARBA" id="ARBA00014962"/>
    </source>
</evidence>
<dbReference type="RefSeq" id="WP_133620636.1">
    <property type="nucleotide sequence ID" value="NZ_SNZE01000015.1"/>
</dbReference>
<comment type="subcellular location">
    <subcellularLocation>
        <location evidence="1">Cell membrane</location>
        <topology evidence="1">Single-pass membrane protein</topology>
    </subcellularLocation>
</comment>
<keyword evidence="7" id="KW-0653">Protein transport</keyword>
<dbReference type="OrthoDB" id="9811406at2"/>
<evidence type="ECO:0000256" key="2">
    <source>
        <dbReference type="ARBA" id="ARBA00006742"/>
    </source>
</evidence>
<dbReference type="PANTHER" id="PTHR33909:SF1">
    <property type="entry name" value="SEC TRANSLOCON ACCESSORY COMPLEX SUBUNIT YAJC"/>
    <property type="match status" value="1"/>
</dbReference>
<keyword evidence="13" id="KW-1185">Reference proteome</keyword>
<sequence>MFFITDAHAQAAGEMSGGALAQFLPFILMFVLLYFLMIRPQMKRQKEQKAMLAALKKGDEVATIGGVVGKITKTDDNFVTLEVARAAGQAVEMQFQRGAVQSILPMGSIK</sequence>
<comment type="caution">
    <text evidence="12">The sequence shown here is derived from an EMBL/GenBank/DDBJ whole genome shotgun (WGS) entry which is preliminary data.</text>
</comment>
<dbReference type="NCBIfam" id="TIGR00739">
    <property type="entry name" value="yajC"/>
    <property type="match status" value="1"/>
</dbReference>
<feature type="transmembrane region" description="Helical" evidence="11">
    <location>
        <begin position="20"/>
        <end position="38"/>
    </location>
</feature>
<dbReference type="Pfam" id="PF02699">
    <property type="entry name" value="YajC"/>
    <property type="match status" value="1"/>
</dbReference>
<evidence type="ECO:0000256" key="7">
    <source>
        <dbReference type="ARBA" id="ARBA00022927"/>
    </source>
</evidence>
<dbReference type="Proteomes" id="UP000294480">
    <property type="component" value="Unassembled WGS sequence"/>
</dbReference>
<evidence type="ECO:0000256" key="10">
    <source>
        <dbReference type="ARBA" id="ARBA00023136"/>
    </source>
</evidence>
<evidence type="ECO:0000256" key="5">
    <source>
        <dbReference type="ARBA" id="ARBA00022475"/>
    </source>
</evidence>
<evidence type="ECO:0000256" key="11">
    <source>
        <dbReference type="SAM" id="Phobius"/>
    </source>
</evidence>
<reference evidence="12 13" key="1">
    <citation type="submission" date="2019-03" db="EMBL/GenBank/DDBJ databases">
        <title>Genomic Encyclopedia of Type Strains, Phase IV (KMG-IV): sequencing the most valuable type-strain genomes for metagenomic binning, comparative biology and taxonomic classification.</title>
        <authorList>
            <person name="Goeker M."/>
        </authorList>
    </citation>
    <scope>NUCLEOTIDE SEQUENCE [LARGE SCALE GENOMIC DNA]</scope>
    <source>
        <strain evidence="12 13">DSM 102852</strain>
    </source>
</reference>
<dbReference type="AlphaFoldDB" id="A0A4R6Y643"/>
<gene>
    <name evidence="12" type="ORF">DFR44_11511</name>
</gene>
<dbReference type="GO" id="GO:0005886">
    <property type="term" value="C:plasma membrane"/>
    <property type="evidence" value="ECO:0007669"/>
    <property type="project" value="UniProtKB-SubCell"/>
</dbReference>
<evidence type="ECO:0000313" key="12">
    <source>
        <dbReference type="EMBL" id="TDR30896.1"/>
    </source>
</evidence>
<dbReference type="EMBL" id="SNZE01000015">
    <property type="protein sequence ID" value="TDR30896.1"/>
    <property type="molecule type" value="Genomic_DNA"/>
</dbReference>
<keyword evidence="10 11" id="KW-0472">Membrane</keyword>
<dbReference type="SMART" id="SM01323">
    <property type="entry name" value="YajC"/>
    <property type="match status" value="1"/>
</dbReference>
<protein>
    <recommendedName>
        <fullName evidence="3">Sec translocon accessory complex subunit YajC</fullName>
    </recommendedName>
</protein>
<name>A0A4R6Y643_9BURK</name>
<accession>A0A4R6Y643</accession>